<sequence length="52" mass="5856">MKKQQLKSVLHFTKATIVNFNNREQIKGGFGRTGESCFEACDTQTECSWGAE</sequence>
<evidence type="ECO:0008006" key="3">
    <source>
        <dbReference type="Google" id="ProtNLM"/>
    </source>
</evidence>
<protein>
    <recommendedName>
        <fullName evidence="3">Natural product</fullName>
    </recommendedName>
</protein>
<evidence type="ECO:0000313" key="2">
    <source>
        <dbReference type="Proteomes" id="UP000619238"/>
    </source>
</evidence>
<gene>
    <name evidence="1" type="ORF">H2O64_15470</name>
</gene>
<evidence type="ECO:0000313" key="1">
    <source>
        <dbReference type="EMBL" id="MBC8756076.1"/>
    </source>
</evidence>
<keyword evidence="2" id="KW-1185">Reference proteome</keyword>
<accession>A0ABR7QBY7</accession>
<name>A0ABR7QBY7_9FLAO</name>
<comment type="caution">
    <text evidence="1">The sequence shown here is derived from an EMBL/GenBank/DDBJ whole genome shotgun (WGS) entry which is preliminary data.</text>
</comment>
<proteinExistence type="predicted"/>
<dbReference type="RefSeq" id="WP_187563115.1">
    <property type="nucleotide sequence ID" value="NZ_JACGWS010000009.1"/>
</dbReference>
<dbReference type="Proteomes" id="UP000619238">
    <property type="component" value="Unassembled WGS sequence"/>
</dbReference>
<organism evidence="1 2">
    <name type="scientific">Kordia aestuariivivens</name>
    <dbReference type="NCBI Taxonomy" id="2759037"/>
    <lineage>
        <taxon>Bacteria</taxon>
        <taxon>Pseudomonadati</taxon>
        <taxon>Bacteroidota</taxon>
        <taxon>Flavobacteriia</taxon>
        <taxon>Flavobacteriales</taxon>
        <taxon>Flavobacteriaceae</taxon>
        <taxon>Kordia</taxon>
    </lineage>
</organism>
<dbReference type="EMBL" id="JACGWS010000009">
    <property type="protein sequence ID" value="MBC8756076.1"/>
    <property type="molecule type" value="Genomic_DNA"/>
</dbReference>
<reference evidence="1 2" key="1">
    <citation type="submission" date="2020-07" db="EMBL/GenBank/DDBJ databases">
        <title>Description of Kordia aestuariivivens sp. nov., isolated from a tidal flat.</title>
        <authorList>
            <person name="Park S."/>
            <person name="Yoon J.-H."/>
        </authorList>
    </citation>
    <scope>NUCLEOTIDE SEQUENCE [LARGE SCALE GENOMIC DNA]</scope>
    <source>
        <strain evidence="1 2">YSTF-M3</strain>
    </source>
</reference>